<evidence type="ECO:0000313" key="2">
    <source>
        <dbReference type="Proteomes" id="UP000887569"/>
    </source>
</evidence>
<proteinExistence type="predicted"/>
<feature type="compositionally biased region" description="Acidic residues" evidence="1">
    <location>
        <begin position="846"/>
        <end position="860"/>
    </location>
</feature>
<feature type="compositionally biased region" description="Acidic residues" evidence="1">
    <location>
        <begin position="816"/>
        <end position="837"/>
    </location>
</feature>
<feature type="region of interest" description="Disordered" evidence="1">
    <location>
        <begin position="811"/>
        <end position="898"/>
    </location>
</feature>
<name>A0A915AZG5_PARUN</name>
<feature type="compositionally biased region" description="Polar residues" evidence="1">
    <location>
        <begin position="61"/>
        <end position="71"/>
    </location>
</feature>
<evidence type="ECO:0000256" key="1">
    <source>
        <dbReference type="SAM" id="MobiDB-lite"/>
    </source>
</evidence>
<feature type="compositionally biased region" description="Acidic residues" evidence="1">
    <location>
        <begin position="870"/>
        <end position="885"/>
    </location>
</feature>
<accession>A0A915AZG5</accession>
<organism evidence="2 3">
    <name type="scientific">Parascaris univalens</name>
    <name type="common">Nematode worm</name>
    <dbReference type="NCBI Taxonomy" id="6257"/>
    <lineage>
        <taxon>Eukaryota</taxon>
        <taxon>Metazoa</taxon>
        <taxon>Ecdysozoa</taxon>
        <taxon>Nematoda</taxon>
        <taxon>Chromadorea</taxon>
        <taxon>Rhabditida</taxon>
        <taxon>Spirurina</taxon>
        <taxon>Ascaridomorpha</taxon>
        <taxon>Ascaridoidea</taxon>
        <taxon>Ascarididae</taxon>
        <taxon>Parascaris</taxon>
    </lineage>
</organism>
<feature type="region of interest" description="Disordered" evidence="1">
    <location>
        <begin position="61"/>
        <end position="101"/>
    </location>
</feature>
<evidence type="ECO:0000313" key="3">
    <source>
        <dbReference type="WBParaSite" id="PgR018_g106_t01"/>
    </source>
</evidence>
<protein>
    <submittedName>
        <fullName evidence="3">Uncharacterized protein</fullName>
    </submittedName>
</protein>
<dbReference type="Proteomes" id="UP000887569">
    <property type="component" value="Unplaced"/>
</dbReference>
<sequence>MGSNSRDDCIRKVTKYDSVSDDDGGAALKSQYFITMQHGKVANEWTNIGNQETIITNQTVQSEKQTTQNRSNLRHSSDITAHKGAKKRGVDEQTLGEAHTTPIEINRVQKKTVRRKRRKKETRPISTTGIRLSDHVLSEIAAEQSPWALARFGQLSQKTLILCKGEMRRRLKHKIVDVQYYLSNGETYIHRDHCESLEYIERICSLMEFILACDVKITGFRHFPPILWNIAVPIPRHITRRFEEAFSHCFTHLPVVHLESISPRALSTAVVLKVAALSSSRISSVDLIISDQTEMKELAFISRLENIEDLTLKVRSPCPIFACKHGRRSQMAVDDGDEENSLWPKTLRFTSLQKMRRFRIIIFDYDENDLWRCSYLKDEFSLMAARSSGNKKCSMLSLMPSLVSLSLPCAPPKLMRRACACDSKLRQLVIGTYHRDLDTAMPSAKTTIVEDVLAMFFNIRHWKSFDPKKICLEEIKLIMDCIRFPNHVFAIADLEILLEMIYETCHRLRRLDIVLSLPLFVAPLASSTLRGMCRSLITHFTLRVPWMDGGYLNFAAAASTCLKVLPDTVESIGISVRTESVNCVTSFLTIISSLESISRFSCLDAVHFQINGLPCFELLLMQVSHSLETASEVSILSSPLCRDKNELLSNLKIFVGRMRNLRVLRVDEEFTRLIFDGKAARRSDLRELCTEIRFKGVILIGAAPDLEEWNNSISSILPHTMDRDCLLHLFSVYMEMAELHPDIPWKIPNLAAYSFTEETIRNFHRQNISEPHIDESSSDEEESSEDTVSFITEDVQYDTEMDELEKAEFQLASDGSIDDDFDGGSDESDEAEEEEYSESNGSPLEEVGDEEYEELEEEDESYSHNSFIDSEAEEEQEVEEHESDQDSQGNSDSNEEGVLDGMFDESALESTSDEDVELADLVMNPQKRVVRRKIIISGKDDLFILGHFSRLVHAGMLILMIKSKFGLLKNK</sequence>
<reference evidence="3" key="1">
    <citation type="submission" date="2022-11" db="UniProtKB">
        <authorList>
            <consortium name="WormBaseParasite"/>
        </authorList>
    </citation>
    <scope>IDENTIFICATION</scope>
</reference>
<keyword evidence="2" id="KW-1185">Reference proteome</keyword>
<dbReference type="AlphaFoldDB" id="A0A915AZG5"/>
<dbReference type="WBParaSite" id="PgR018_g106_t01">
    <property type="protein sequence ID" value="PgR018_g106_t01"/>
    <property type="gene ID" value="PgR018_g106"/>
</dbReference>